<reference evidence="1 4" key="2">
    <citation type="submission" date="2020-10" db="EMBL/GenBank/DDBJ databases">
        <title>Campylobacter californiensis sp. nov. isolated from cattle and feral swine in California.</title>
        <authorList>
            <person name="Miller W.G."/>
        </authorList>
    </citation>
    <scope>NUCLEOTIDE SEQUENCE [LARGE SCALE GENOMIC DNA]</scope>
    <source>
        <strain evidence="1 4">RM12919</strain>
    </source>
</reference>
<evidence type="ECO:0000313" key="3">
    <source>
        <dbReference type="Proteomes" id="UP000650616"/>
    </source>
</evidence>
<accession>A0AAW3ZTE4</accession>
<dbReference type="Proteomes" id="UP001318760">
    <property type="component" value="Unassembled WGS sequence"/>
</dbReference>
<gene>
    <name evidence="1" type="ORF">CCAL12919_02665</name>
    <name evidence="2" type="ORF">CCAL9337_04855</name>
</gene>
<evidence type="ECO:0008006" key="5">
    <source>
        <dbReference type="Google" id="ProtNLM"/>
    </source>
</evidence>
<reference evidence="2 3" key="1">
    <citation type="submission" date="2015-08" db="EMBL/GenBank/DDBJ databases">
        <title>Comparative genomics of the Campylobacter concisus group.</title>
        <authorList>
            <person name="Yee E."/>
            <person name="Chapman M.H."/>
            <person name="Huynh S."/>
            <person name="Bono J.L."/>
            <person name="On S.L."/>
            <person name="St Leger J."/>
            <person name="Foster G."/>
            <person name="Parker C.T."/>
            <person name="Miller W.G."/>
        </authorList>
    </citation>
    <scope>NUCLEOTIDE SEQUENCE [LARGE SCALE GENOMIC DNA]</scope>
    <source>
        <strain evidence="2 3">RM9337</strain>
    </source>
</reference>
<dbReference type="RefSeq" id="WP_170016152.1">
    <property type="nucleotide sequence ID" value="NZ_CP012545.1"/>
</dbReference>
<protein>
    <recommendedName>
        <fullName evidence="5">Transformation system protein</fullName>
    </recommendedName>
</protein>
<evidence type="ECO:0000313" key="4">
    <source>
        <dbReference type="Proteomes" id="UP001318760"/>
    </source>
</evidence>
<comment type="caution">
    <text evidence="2">The sequence shown here is derived from an EMBL/GenBank/DDBJ whole genome shotgun (WGS) entry which is preliminary data.</text>
</comment>
<dbReference type="EMBL" id="LIWG01000004">
    <property type="protein sequence ID" value="MBE3608057.1"/>
    <property type="molecule type" value="Genomic_DNA"/>
</dbReference>
<dbReference type="EMBL" id="JADBHS010000003">
    <property type="protein sequence ID" value="MBE2986037.1"/>
    <property type="molecule type" value="Genomic_DNA"/>
</dbReference>
<evidence type="ECO:0000313" key="1">
    <source>
        <dbReference type="EMBL" id="MBE2986037.1"/>
    </source>
</evidence>
<sequence length="138" mass="15632">MKSIFITIILSSLCSLLGADVQDKKIKYDGMFSQIRQQREGVSKHEILNSKSPFKEVARDENLTVISPETLNTASTFTLQAVMQDRVKMDGSWYKLGDTIGEYKITKITNTSAVLKRGDEKQEIKIQNGKKNVYIKIN</sequence>
<evidence type="ECO:0000313" key="2">
    <source>
        <dbReference type="EMBL" id="MBE3608057.1"/>
    </source>
</evidence>
<keyword evidence="3" id="KW-1185">Reference proteome</keyword>
<organism evidence="2 3">
    <name type="scientific">Campylobacter californiensis</name>
    <dbReference type="NCBI Taxonomy" id="1032243"/>
    <lineage>
        <taxon>Bacteria</taxon>
        <taxon>Pseudomonadati</taxon>
        <taxon>Campylobacterota</taxon>
        <taxon>Epsilonproteobacteria</taxon>
        <taxon>Campylobacterales</taxon>
        <taxon>Campylobacteraceae</taxon>
        <taxon>Campylobacter</taxon>
    </lineage>
</organism>
<dbReference type="AlphaFoldDB" id="A0AAW3ZTE4"/>
<proteinExistence type="predicted"/>
<name>A0AAW3ZTE4_9BACT</name>
<dbReference type="Proteomes" id="UP000650616">
    <property type="component" value="Unassembled WGS sequence"/>
</dbReference>